<name>A0ABZ2D3G0_9SPHN</name>
<organism evidence="2 3">
    <name type="scientific">Pelagerythrobacter marensis</name>
    <dbReference type="NCBI Taxonomy" id="543877"/>
    <lineage>
        <taxon>Bacteria</taxon>
        <taxon>Pseudomonadati</taxon>
        <taxon>Pseudomonadota</taxon>
        <taxon>Alphaproteobacteria</taxon>
        <taxon>Sphingomonadales</taxon>
        <taxon>Erythrobacteraceae</taxon>
        <taxon>Pelagerythrobacter</taxon>
    </lineage>
</organism>
<proteinExistence type="predicted"/>
<dbReference type="RefSeq" id="WP_338446475.1">
    <property type="nucleotide sequence ID" value="NZ_CP144918.1"/>
</dbReference>
<protein>
    <submittedName>
        <fullName evidence="2">Uncharacterized protein</fullName>
    </submittedName>
</protein>
<evidence type="ECO:0000256" key="1">
    <source>
        <dbReference type="SAM" id="MobiDB-lite"/>
    </source>
</evidence>
<reference evidence="2 3" key="1">
    <citation type="submission" date="2024-02" db="EMBL/GenBank/DDBJ databases">
        <title>The whole genome sequence of five bacterial samples isolated from Abu Dhabi Sabkha-shore region.</title>
        <authorList>
            <person name="Sudalaimuthuasari N."/>
            <person name="Sarfraz B."/>
            <person name="Tuyisabe J.D."/>
            <person name="Mugisha Ntwali L.D.M."/>
            <person name="Ali A.I.A.A."/>
            <person name="Almansoori S.Z.A."/>
            <person name="Alajami H.S.A."/>
            <person name="Almeqbaali A.A.S."/>
            <person name="Kundu B."/>
            <person name="Saeed E.E."/>
            <person name="Sukumarinath V."/>
            <person name="Mishra A.K."/>
            <person name="Hazzouri K.M."/>
            <person name="Almaskari R."/>
            <person name="Sharma A.K."/>
            <person name="Amiri K.M.A."/>
        </authorList>
    </citation>
    <scope>NUCLEOTIDE SEQUENCE [LARGE SCALE GENOMIC DNA]</scope>
    <source>
        <strain evidence="3">kcgeb_sd</strain>
    </source>
</reference>
<keyword evidence="3" id="KW-1185">Reference proteome</keyword>
<dbReference type="Proteomes" id="UP001335183">
    <property type="component" value="Chromosome"/>
</dbReference>
<evidence type="ECO:0000313" key="2">
    <source>
        <dbReference type="EMBL" id="WWA47585.1"/>
    </source>
</evidence>
<feature type="region of interest" description="Disordered" evidence="1">
    <location>
        <begin position="1"/>
        <end position="26"/>
    </location>
</feature>
<gene>
    <name evidence="2" type="ORF">V5F89_01375</name>
</gene>
<dbReference type="EMBL" id="CP144918">
    <property type="protein sequence ID" value="WWA47585.1"/>
    <property type="molecule type" value="Genomic_DNA"/>
</dbReference>
<sequence>MSRYIAVMPSTGSQTGPDEQSAPMRGSVAALHAIKANTGDAARLSAGAR</sequence>
<evidence type="ECO:0000313" key="3">
    <source>
        <dbReference type="Proteomes" id="UP001335183"/>
    </source>
</evidence>
<accession>A0ABZ2D3G0</accession>